<evidence type="ECO:0000259" key="2">
    <source>
        <dbReference type="PROSITE" id="PS50990"/>
    </source>
</evidence>
<keyword evidence="4" id="KW-1185">Reference proteome</keyword>
<reference evidence="3 4" key="1">
    <citation type="submission" date="2020-04" db="EMBL/GenBank/DDBJ databases">
        <authorList>
            <person name="De Canck E."/>
        </authorList>
    </citation>
    <scope>NUCLEOTIDE SEQUENCE [LARGE SCALE GENOMIC DNA]</scope>
    <source>
        <strain evidence="3 4">LMG 3415</strain>
    </source>
</reference>
<feature type="domain" description="Peptidase C39" evidence="2">
    <location>
        <begin position="49"/>
        <end position="176"/>
    </location>
</feature>
<proteinExistence type="predicted"/>
<organism evidence="3 4">
    <name type="scientific">Achromobacter mucicolens</name>
    <dbReference type="NCBI Taxonomy" id="1389922"/>
    <lineage>
        <taxon>Bacteria</taxon>
        <taxon>Pseudomonadati</taxon>
        <taxon>Pseudomonadota</taxon>
        <taxon>Betaproteobacteria</taxon>
        <taxon>Burkholderiales</taxon>
        <taxon>Alcaligenaceae</taxon>
        <taxon>Achromobacter</taxon>
    </lineage>
</organism>
<dbReference type="InterPro" id="IPR005074">
    <property type="entry name" value="Peptidase_C39"/>
</dbReference>
<accession>A0ABM8LCG1</accession>
<dbReference type="EMBL" id="CADIKR010000002">
    <property type="protein sequence ID" value="CAB3856051.1"/>
    <property type="molecule type" value="Genomic_DNA"/>
</dbReference>
<feature type="chain" id="PRO_5046529861" description="Peptidase C39 domain-containing protein" evidence="1">
    <location>
        <begin position="25"/>
        <end position="231"/>
    </location>
</feature>
<name>A0ABM8LCG1_9BURK</name>
<evidence type="ECO:0000256" key="1">
    <source>
        <dbReference type="SAM" id="SignalP"/>
    </source>
</evidence>
<dbReference type="Proteomes" id="UP000507140">
    <property type="component" value="Unassembled WGS sequence"/>
</dbReference>
<evidence type="ECO:0000313" key="4">
    <source>
        <dbReference type="Proteomes" id="UP000507140"/>
    </source>
</evidence>
<dbReference type="Gene3D" id="3.90.70.10">
    <property type="entry name" value="Cysteine proteinases"/>
    <property type="match status" value="1"/>
</dbReference>
<sequence length="231" mass="26229">MNRSFKPCWILIHAFLLFPPTTLASDTESERNRLRVSWKSMRDEGVVRQQFDFSCGAASIATLLTSHFLDPVDEMTVLKLLPSVHRPYSLADMVNALNALGYESAAVRLDLATLQQLTAPAILFMQPRRAKTTVGHFVVLRRLGYASVSIADPSLGNRTYSLNDFRRRWSIPGNTSETAQGIALIVRKTVDSIDREDPNHRKHDYFRRAESPILLRGPTRRYSPHVLNKRP</sequence>
<evidence type="ECO:0000313" key="3">
    <source>
        <dbReference type="EMBL" id="CAB3856051.1"/>
    </source>
</evidence>
<keyword evidence="1" id="KW-0732">Signal</keyword>
<feature type="signal peptide" evidence="1">
    <location>
        <begin position="1"/>
        <end position="24"/>
    </location>
</feature>
<comment type="caution">
    <text evidence="3">The sequence shown here is derived from an EMBL/GenBank/DDBJ whole genome shotgun (WGS) entry which is preliminary data.</text>
</comment>
<dbReference type="PROSITE" id="PS50990">
    <property type="entry name" value="PEPTIDASE_C39"/>
    <property type="match status" value="1"/>
</dbReference>
<gene>
    <name evidence="3" type="ORF">LMG3415_02187</name>
</gene>
<dbReference type="Pfam" id="PF03412">
    <property type="entry name" value="Peptidase_C39"/>
    <property type="match status" value="1"/>
</dbReference>
<protein>
    <recommendedName>
        <fullName evidence="2">Peptidase C39 domain-containing protein</fullName>
    </recommendedName>
</protein>